<feature type="transmembrane region" description="Helical" evidence="1">
    <location>
        <begin position="7"/>
        <end position="30"/>
    </location>
</feature>
<proteinExistence type="predicted"/>
<dbReference type="Proteomes" id="UP000095751">
    <property type="component" value="Unassembled WGS sequence"/>
</dbReference>
<feature type="transmembrane region" description="Helical" evidence="1">
    <location>
        <begin position="50"/>
        <end position="72"/>
    </location>
</feature>
<dbReference type="EMBL" id="KV784370">
    <property type="protein sequence ID" value="OEU10930.1"/>
    <property type="molecule type" value="Genomic_DNA"/>
</dbReference>
<gene>
    <name evidence="2" type="ORF">FRACYDRAFT_246805</name>
</gene>
<feature type="transmembrane region" description="Helical" evidence="1">
    <location>
        <begin position="103"/>
        <end position="119"/>
    </location>
</feature>
<name>A0A1E7EY31_9STRA</name>
<protein>
    <recommendedName>
        <fullName evidence="4">DoxX-like protein</fullName>
    </recommendedName>
</protein>
<dbReference type="InParanoid" id="A0A1E7EY31"/>
<dbReference type="AlphaFoldDB" id="A0A1E7EY31"/>
<evidence type="ECO:0000313" key="3">
    <source>
        <dbReference type="Proteomes" id="UP000095751"/>
    </source>
</evidence>
<evidence type="ECO:0000256" key="1">
    <source>
        <dbReference type="SAM" id="Phobius"/>
    </source>
</evidence>
<sequence length="135" mass="14405">MVEATTIVRALLGTATVLPGVFMTLIGLGVVPVDETMGQIANIFIEPFNIPLTTFLCVLGPCKILGALSLWNIGPMPQWFGRIGLLISSICAGIGHSKIGDSVVGPVVYIGLISSLYYLDPTMTTTKNKWCFICS</sequence>
<keyword evidence="1" id="KW-0812">Transmembrane</keyword>
<evidence type="ECO:0000313" key="2">
    <source>
        <dbReference type="EMBL" id="OEU10930.1"/>
    </source>
</evidence>
<keyword evidence="1" id="KW-0472">Membrane</keyword>
<reference evidence="2 3" key="1">
    <citation type="submission" date="2016-09" db="EMBL/GenBank/DDBJ databases">
        <title>Extensive genetic diversity and differential bi-allelic expression allows diatom success in the polar Southern Ocean.</title>
        <authorList>
            <consortium name="DOE Joint Genome Institute"/>
            <person name="Mock T."/>
            <person name="Otillar R.P."/>
            <person name="Strauss J."/>
            <person name="Dupont C."/>
            <person name="Frickenhaus S."/>
            <person name="Maumus F."/>
            <person name="Mcmullan M."/>
            <person name="Sanges R."/>
            <person name="Schmutz J."/>
            <person name="Toseland A."/>
            <person name="Valas R."/>
            <person name="Veluchamy A."/>
            <person name="Ward B.J."/>
            <person name="Allen A."/>
            <person name="Barry K."/>
            <person name="Falciatore A."/>
            <person name="Ferrante M."/>
            <person name="Fortunato A.E."/>
            <person name="Gloeckner G."/>
            <person name="Gruber A."/>
            <person name="Hipkin R."/>
            <person name="Janech M."/>
            <person name="Kroth P."/>
            <person name="Leese F."/>
            <person name="Lindquist E."/>
            <person name="Lyon B.R."/>
            <person name="Martin J."/>
            <person name="Mayer C."/>
            <person name="Parker M."/>
            <person name="Quesneville H."/>
            <person name="Raymond J."/>
            <person name="Uhlig C."/>
            <person name="Valentin K.U."/>
            <person name="Worden A.Z."/>
            <person name="Armbrust E.V."/>
            <person name="Bowler C."/>
            <person name="Green B."/>
            <person name="Moulton V."/>
            <person name="Van Oosterhout C."/>
            <person name="Grigoriev I."/>
        </authorList>
    </citation>
    <scope>NUCLEOTIDE SEQUENCE [LARGE SCALE GENOMIC DNA]</scope>
    <source>
        <strain evidence="2 3">CCMP1102</strain>
    </source>
</reference>
<dbReference type="KEGG" id="fcy:FRACYDRAFT_246805"/>
<keyword evidence="1" id="KW-1133">Transmembrane helix</keyword>
<evidence type="ECO:0008006" key="4">
    <source>
        <dbReference type="Google" id="ProtNLM"/>
    </source>
</evidence>
<accession>A0A1E7EY31</accession>
<organism evidence="2 3">
    <name type="scientific">Fragilariopsis cylindrus CCMP1102</name>
    <dbReference type="NCBI Taxonomy" id="635003"/>
    <lineage>
        <taxon>Eukaryota</taxon>
        <taxon>Sar</taxon>
        <taxon>Stramenopiles</taxon>
        <taxon>Ochrophyta</taxon>
        <taxon>Bacillariophyta</taxon>
        <taxon>Bacillariophyceae</taxon>
        <taxon>Bacillariophycidae</taxon>
        <taxon>Bacillariales</taxon>
        <taxon>Bacillariaceae</taxon>
        <taxon>Fragilariopsis</taxon>
    </lineage>
</organism>
<keyword evidence="3" id="KW-1185">Reference proteome</keyword>
<feature type="transmembrane region" description="Helical" evidence="1">
    <location>
        <begin position="79"/>
        <end position="97"/>
    </location>
</feature>